<dbReference type="Pfam" id="PF04025">
    <property type="entry name" value="RemA-like"/>
    <property type="match status" value="1"/>
</dbReference>
<dbReference type="NCBIfam" id="NF046065">
    <property type="entry name" value="MtxRegRemB"/>
    <property type="match status" value="1"/>
</dbReference>
<dbReference type="AlphaFoldDB" id="A0AAU8A5T0"/>
<accession>A0AAU8A5T0</accession>
<dbReference type="EMBL" id="CP117826">
    <property type="protein sequence ID" value="XCC61520.1"/>
    <property type="molecule type" value="Genomic_DNA"/>
</dbReference>
<organism evidence="2">
    <name type="scientific">Christensenella massiliensis</name>
    <dbReference type="NCBI Taxonomy" id="1805714"/>
    <lineage>
        <taxon>Bacteria</taxon>
        <taxon>Bacillati</taxon>
        <taxon>Bacillota</taxon>
        <taxon>Clostridia</taxon>
        <taxon>Christensenellales</taxon>
        <taxon>Christensenellaceae</taxon>
        <taxon>Christensenella</taxon>
    </lineage>
</organism>
<reference evidence="2" key="1">
    <citation type="submission" date="2023-02" db="EMBL/GenBank/DDBJ databases">
        <title>Gut commensal Christensenella minuta modulates host metabolism via a new class of secondary bile acids.</title>
        <authorList>
            <person name="Liu C."/>
        </authorList>
    </citation>
    <scope>NUCLEOTIDE SEQUENCE</scope>
    <source>
        <strain evidence="2">CA70</strain>
    </source>
</reference>
<dbReference type="InterPro" id="IPR007169">
    <property type="entry name" value="RemA-like"/>
</dbReference>
<evidence type="ECO:0000256" key="1">
    <source>
        <dbReference type="SAM" id="MobiDB-lite"/>
    </source>
</evidence>
<dbReference type="RefSeq" id="WP_079546317.1">
    <property type="nucleotide sequence ID" value="NZ_CP117826.1"/>
</dbReference>
<protein>
    <submittedName>
        <fullName evidence="2">DUF370 domain-containing protein</fullName>
    </submittedName>
</protein>
<feature type="region of interest" description="Disordered" evidence="1">
    <location>
        <begin position="74"/>
        <end position="94"/>
    </location>
</feature>
<name>A0AAU8A5T0_9FIRM</name>
<proteinExistence type="predicted"/>
<gene>
    <name evidence="2" type="ORF">PUP29_08245</name>
</gene>
<sequence length="94" mass="10253">MILHLGGDFFVRTKKILMILDYEEAVANKDTSLFLQGLEMEALTDQPKAIVVTDGKKAYLSPISPRTLLRRADAGGDAPFAGTGLKRQEKEGSS</sequence>
<evidence type="ECO:0000313" key="2">
    <source>
        <dbReference type="EMBL" id="XCC61520.1"/>
    </source>
</evidence>